<evidence type="ECO:0000313" key="2">
    <source>
        <dbReference type="Proteomes" id="UP001595859"/>
    </source>
</evidence>
<keyword evidence="2" id="KW-1185">Reference proteome</keyword>
<protein>
    <submittedName>
        <fullName evidence="1">Uncharacterized protein</fullName>
    </submittedName>
</protein>
<name>A0ABV9SFL6_9PSEU</name>
<comment type="caution">
    <text evidence="1">The sequence shown here is derived from an EMBL/GenBank/DDBJ whole genome shotgun (WGS) entry which is preliminary data.</text>
</comment>
<reference evidence="2" key="1">
    <citation type="journal article" date="2019" name="Int. J. Syst. Evol. Microbiol.">
        <title>The Global Catalogue of Microorganisms (GCM) 10K type strain sequencing project: providing services to taxonomists for standard genome sequencing and annotation.</title>
        <authorList>
            <consortium name="The Broad Institute Genomics Platform"/>
            <consortium name="The Broad Institute Genome Sequencing Center for Infectious Disease"/>
            <person name="Wu L."/>
            <person name="Ma J."/>
        </authorList>
    </citation>
    <scope>NUCLEOTIDE SEQUENCE [LARGE SCALE GENOMIC DNA]</scope>
    <source>
        <strain evidence="2">ZS-22-S1</strain>
    </source>
</reference>
<dbReference type="RefSeq" id="WP_378062150.1">
    <property type="nucleotide sequence ID" value="NZ_JBHSIS010000027.1"/>
</dbReference>
<gene>
    <name evidence="1" type="ORF">ACFPCV_37460</name>
</gene>
<sequence>MAAGARLLDLVPLLEADCRVQVVVTVPHEGQAWHGLEEFVRASGILAMPWQQAVHHDWDLVLTASHRHIDQVHGKVLVLPHGAGAARSRTLSRKGGAVRPTTGLDRDLLTYRGRLIPSVLALSHHAELDILRQTCPEAEAVAVIAGDICLDRMMQSLRFRDQYRAALGLEDGQQLVTVSSTWSTDSTFGTHTGLYTRLLDEIAQRETVGPSGDRVAAVIHPAVWAAHGRWQVRSWLAPARRAGLLLVPPDAGWRAVMIASDVVVGDHGSTTAYAAAIGRPVCLAAVPHDVLRPNSIADTLAGRAPRLDHSQPLLPQLRDAVHCAAEVSSAISSRMGYAADELRAAMYRLLELDLPPWPPHTAPVPLPRPSEWR</sequence>
<proteinExistence type="predicted"/>
<dbReference type="EMBL" id="JBHSIS010000027">
    <property type="protein sequence ID" value="MFC4859218.1"/>
    <property type="molecule type" value="Genomic_DNA"/>
</dbReference>
<accession>A0ABV9SFL6</accession>
<evidence type="ECO:0000313" key="1">
    <source>
        <dbReference type="EMBL" id="MFC4859218.1"/>
    </source>
</evidence>
<dbReference type="Proteomes" id="UP001595859">
    <property type="component" value="Unassembled WGS sequence"/>
</dbReference>
<organism evidence="1 2">
    <name type="scientific">Actinophytocola glycyrrhizae</name>
    <dbReference type="NCBI Taxonomy" id="2044873"/>
    <lineage>
        <taxon>Bacteria</taxon>
        <taxon>Bacillati</taxon>
        <taxon>Actinomycetota</taxon>
        <taxon>Actinomycetes</taxon>
        <taxon>Pseudonocardiales</taxon>
        <taxon>Pseudonocardiaceae</taxon>
    </lineage>
</organism>